<keyword evidence="4 7" id="KW-0812">Transmembrane</keyword>
<feature type="transmembrane region" description="Helical" evidence="7">
    <location>
        <begin position="352"/>
        <end position="371"/>
    </location>
</feature>
<name>A0AB34KRA5_9PEZI</name>
<comment type="similarity">
    <text evidence="2">Belongs to the major facilitator superfamily. Sugar transporter (TC 2.A.1.1) family.</text>
</comment>
<feature type="transmembrane region" description="Helical" evidence="7">
    <location>
        <begin position="137"/>
        <end position="157"/>
    </location>
</feature>
<evidence type="ECO:0000256" key="7">
    <source>
        <dbReference type="SAM" id="Phobius"/>
    </source>
</evidence>
<keyword evidence="5 7" id="KW-1133">Transmembrane helix</keyword>
<dbReference type="InterPro" id="IPR020846">
    <property type="entry name" value="MFS_dom"/>
</dbReference>
<dbReference type="Pfam" id="PF00083">
    <property type="entry name" value="Sugar_tr"/>
    <property type="match status" value="1"/>
</dbReference>
<dbReference type="AlphaFoldDB" id="A0AB34KRA5"/>
<comment type="caution">
    <text evidence="9">The sequence shown here is derived from an EMBL/GenBank/DDBJ whole genome shotgun (WGS) entry which is preliminary data.</text>
</comment>
<dbReference type="InterPro" id="IPR003663">
    <property type="entry name" value="Sugar/inositol_transpt"/>
</dbReference>
<dbReference type="SUPFAM" id="SSF103473">
    <property type="entry name" value="MFS general substrate transporter"/>
    <property type="match status" value="1"/>
</dbReference>
<dbReference type="Proteomes" id="UP000803884">
    <property type="component" value="Unassembled WGS sequence"/>
</dbReference>
<feature type="transmembrane region" description="Helical" evidence="7">
    <location>
        <begin position="256"/>
        <end position="277"/>
    </location>
</feature>
<dbReference type="RefSeq" id="XP_069229160.1">
    <property type="nucleotide sequence ID" value="XM_069373467.1"/>
</dbReference>
<evidence type="ECO:0000256" key="3">
    <source>
        <dbReference type="ARBA" id="ARBA00022448"/>
    </source>
</evidence>
<feature type="transmembrane region" description="Helical" evidence="7">
    <location>
        <begin position="169"/>
        <end position="190"/>
    </location>
</feature>
<evidence type="ECO:0000313" key="10">
    <source>
        <dbReference type="Proteomes" id="UP000803884"/>
    </source>
</evidence>
<proteinExistence type="inferred from homology"/>
<feature type="transmembrane region" description="Helical" evidence="7">
    <location>
        <begin position="49"/>
        <end position="70"/>
    </location>
</feature>
<dbReference type="InterPro" id="IPR005828">
    <property type="entry name" value="MFS_sugar_transport-like"/>
</dbReference>
<comment type="subcellular location">
    <subcellularLocation>
        <location evidence="1">Membrane</location>
        <topology evidence="1">Multi-pass membrane protein</topology>
    </subcellularLocation>
</comment>
<dbReference type="PROSITE" id="PS00217">
    <property type="entry name" value="SUGAR_TRANSPORT_2"/>
    <property type="match status" value="1"/>
</dbReference>
<dbReference type="PANTHER" id="PTHR48022">
    <property type="entry name" value="PLASTIDIC GLUCOSE TRANSPORTER 4"/>
    <property type="match status" value="1"/>
</dbReference>
<dbReference type="InterPro" id="IPR036259">
    <property type="entry name" value="MFS_trans_sf"/>
</dbReference>
<feature type="transmembrane region" description="Helical" evidence="7">
    <location>
        <begin position="292"/>
        <end position="311"/>
    </location>
</feature>
<feature type="transmembrane region" description="Helical" evidence="7">
    <location>
        <begin position="108"/>
        <end position="125"/>
    </location>
</feature>
<evidence type="ECO:0000256" key="2">
    <source>
        <dbReference type="ARBA" id="ARBA00010992"/>
    </source>
</evidence>
<dbReference type="InterPro" id="IPR005829">
    <property type="entry name" value="Sugar_transporter_CS"/>
</dbReference>
<protein>
    <recommendedName>
        <fullName evidence="8">Major facilitator superfamily (MFS) profile domain-containing protein</fullName>
    </recommendedName>
</protein>
<dbReference type="GO" id="GO:0005351">
    <property type="term" value="F:carbohydrate:proton symporter activity"/>
    <property type="evidence" value="ECO:0007669"/>
    <property type="project" value="TreeGrafter"/>
</dbReference>
<feature type="transmembrane region" description="Helical" evidence="7">
    <location>
        <begin position="392"/>
        <end position="410"/>
    </location>
</feature>
<dbReference type="PANTHER" id="PTHR48022:SF11">
    <property type="entry name" value="MONOSACCHARIDE TRANSPORTER (HXT8), PUTATIVE (AFU_ORTHOLOGUE AFUA_2G08120)-RELATED"/>
    <property type="match status" value="1"/>
</dbReference>
<evidence type="ECO:0000256" key="1">
    <source>
        <dbReference type="ARBA" id="ARBA00004141"/>
    </source>
</evidence>
<dbReference type="PROSITE" id="PS50850">
    <property type="entry name" value="MFS"/>
    <property type="match status" value="1"/>
</dbReference>
<feature type="transmembrane region" description="Helical" evidence="7">
    <location>
        <begin position="323"/>
        <end position="340"/>
    </location>
</feature>
<dbReference type="InterPro" id="IPR050360">
    <property type="entry name" value="MFS_Sugar_Transporters"/>
</dbReference>
<dbReference type="FunFam" id="1.20.1250.20:FF:000134">
    <property type="entry name" value="MFS sugar transporter protein"/>
    <property type="match status" value="1"/>
</dbReference>
<evidence type="ECO:0000259" key="8">
    <source>
        <dbReference type="PROSITE" id="PS50850"/>
    </source>
</evidence>
<sequence>MGSVLYTFGIALFAAIGTFLFGFDTGIATTTIAHQSWISYMGHPSKGLTGAVVAVYIAGEAVGALVQTAIGDRLGRIRFMQLCCTIVTIGVVIQTASVNIGMFLAGRAIAGAAVGGMVSTVPIYLSEISDSRHRGLIGGISGCGISFGTMMSNWVGMACGYAPYGALQWRLPLGIQIPWGIIMFIGLATFMPNSPRQLIRQGKIEQARIEYVRIHRDLASHEVQEEFALMRAQIEYEMMREIKSIKEVFRLYRHRALVSIAVQTMTSLTGVNVIQYYQTILYKSLGIDQKTILALAGVYGTCAFLSNAITTKFLTDQWGRRKMIIAGLSGVVVIEIYAAVMQRVFQNTDNKVGKGFAVLGIYLFVITYYGMLNSTTWLYGAEVLPMSLRSKVMGLAAASHFIVNVGITEAGPTAFANIGENYYYVFVACAFFFLVLAYFYFPETRHKTLEEIAAAFGDKVVEVGEQDVEAEGSVLEEKAELRHVETKEDV</sequence>
<gene>
    <name evidence="9" type="ORF">WHR41_04861</name>
</gene>
<evidence type="ECO:0000313" key="9">
    <source>
        <dbReference type="EMBL" id="KAL1586055.1"/>
    </source>
</evidence>
<reference evidence="9 10" key="1">
    <citation type="journal article" date="2020" name="Microbiol. Resour. Announc.">
        <title>Draft Genome Sequence of a Cladosporium Species Isolated from the Mesophotic Ascidian Didemnum maculosum.</title>
        <authorList>
            <person name="Gioti A."/>
            <person name="Siaperas R."/>
            <person name="Nikolaivits E."/>
            <person name="Le Goff G."/>
            <person name="Ouazzani J."/>
            <person name="Kotoulas G."/>
            <person name="Topakas E."/>
        </authorList>
    </citation>
    <scope>NUCLEOTIDE SEQUENCE [LARGE SCALE GENOMIC DNA]</scope>
    <source>
        <strain evidence="9 10">TM138-S3</strain>
    </source>
</reference>
<feature type="transmembrane region" description="Helical" evidence="7">
    <location>
        <begin position="422"/>
        <end position="441"/>
    </location>
</feature>
<organism evidence="9 10">
    <name type="scientific">Cladosporium halotolerans</name>
    <dbReference type="NCBI Taxonomy" id="1052096"/>
    <lineage>
        <taxon>Eukaryota</taxon>
        <taxon>Fungi</taxon>
        <taxon>Dikarya</taxon>
        <taxon>Ascomycota</taxon>
        <taxon>Pezizomycotina</taxon>
        <taxon>Dothideomycetes</taxon>
        <taxon>Dothideomycetidae</taxon>
        <taxon>Cladosporiales</taxon>
        <taxon>Cladosporiaceae</taxon>
        <taxon>Cladosporium</taxon>
    </lineage>
</organism>
<dbReference type="PRINTS" id="PR00171">
    <property type="entry name" value="SUGRTRNSPORT"/>
</dbReference>
<evidence type="ECO:0000256" key="5">
    <source>
        <dbReference type="ARBA" id="ARBA00022989"/>
    </source>
</evidence>
<dbReference type="EMBL" id="JAAQHG020000016">
    <property type="protein sequence ID" value="KAL1586055.1"/>
    <property type="molecule type" value="Genomic_DNA"/>
</dbReference>
<accession>A0AB34KRA5</accession>
<feature type="transmembrane region" description="Helical" evidence="7">
    <location>
        <begin position="82"/>
        <end position="102"/>
    </location>
</feature>
<evidence type="ECO:0000256" key="4">
    <source>
        <dbReference type="ARBA" id="ARBA00022692"/>
    </source>
</evidence>
<dbReference type="GO" id="GO:0016020">
    <property type="term" value="C:membrane"/>
    <property type="evidence" value="ECO:0007669"/>
    <property type="project" value="UniProtKB-SubCell"/>
</dbReference>
<keyword evidence="10" id="KW-1185">Reference proteome</keyword>
<dbReference type="GeneID" id="96006305"/>
<feature type="domain" description="Major facilitator superfamily (MFS) profile" evidence="8">
    <location>
        <begin position="10"/>
        <end position="445"/>
    </location>
</feature>
<evidence type="ECO:0000256" key="6">
    <source>
        <dbReference type="ARBA" id="ARBA00023136"/>
    </source>
</evidence>
<dbReference type="Gene3D" id="1.20.1250.20">
    <property type="entry name" value="MFS general substrate transporter like domains"/>
    <property type="match status" value="1"/>
</dbReference>
<keyword evidence="6 7" id="KW-0472">Membrane</keyword>
<keyword evidence="3" id="KW-0813">Transport</keyword>